<dbReference type="InterPro" id="IPR008969">
    <property type="entry name" value="CarboxyPept-like_regulatory"/>
</dbReference>
<dbReference type="InterPro" id="IPR037066">
    <property type="entry name" value="Plug_dom_sf"/>
</dbReference>
<keyword evidence="6 8" id="KW-0472">Membrane</keyword>
<dbReference type="Gene3D" id="2.170.130.10">
    <property type="entry name" value="TonB-dependent receptor, plug domain"/>
    <property type="match status" value="1"/>
</dbReference>
<dbReference type="Pfam" id="PF13715">
    <property type="entry name" value="CarbopepD_reg_2"/>
    <property type="match status" value="1"/>
</dbReference>
<keyword evidence="4 8" id="KW-0812">Transmembrane</keyword>
<dbReference type="GO" id="GO:0009279">
    <property type="term" value="C:cell outer membrane"/>
    <property type="evidence" value="ECO:0007669"/>
    <property type="project" value="UniProtKB-SubCell"/>
</dbReference>
<dbReference type="RefSeq" id="WP_074611101.1">
    <property type="nucleotide sequence ID" value="NZ_FNGY01000008.1"/>
</dbReference>
<comment type="subcellular location">
    <subcellularLocation>
        <location evidence="1 8">Cell outer membrane</location>
        <topology evidence="1 8">Multi-pass membrane protein</topology>
    </subcellularLocation>
</comment>
<reference evidence="14" key="1">
    <citation type="submission" date="2016-10" db="EMBL/GenBank/DDBJ databases">
        <authorList>
            <person name="Varghese N."/>
            <person name="Submissions S."/>
        </authorList>
    </citation>
    <scope>NUCLEOTIDE SEQUENCE [LARGE SCALE GENOMIC DNA]</scope>
    <source>
        <strain evidence="14">DSM 19110</strain>
    </source>
</reference>
<dbReference type="Gene3D" id="2.40.170.20">
    <property type="entry name" value="TonB-dependent receptor, beta-barrel domain"/>
    <property type="match status" value="1"/>
</dbReference>
<feature type="domain" description="TonB-dependent receptor plug" evidence="12">
    <location>
        <begin position="112"/>
        <end position="219"/>
    </location>
</feature>
<evidence type="ECO:0000256" key="2">
    <source>
        <dbReference type="ARBA" id="ARBA00022448"/>
    </source>
</evidence>
<evidence type="ECO:0000313" key="14">
    <source>
        <dbReference type="Proteomes" id="UP000183200"/>
    </source>
</evidence>
<dbReference type="InterPro" id="IPR039426">
    <property type="entry name" value="TonB-dep_rcpt-like"/>
</dbReference>
<dbReference type="Gene3D" id="2.60.40.1120">
    <property type="entry name" value="Carboxypeptidase-like, regulatory domain"/>
    <property type="match status" value="1"/>
</dbReference>
<dbReference type="OrthoDB" id="9768177at2"/>
<evidence type="ECO:0000256" key="3">
    <source>
        <dbReference type="ARBA" id="ARBA00022452"/>
    </source>
</evidence>
<dbReference type="Pfam" id="PF07715">
    <property type="entry name" value="Plug"/>
    <property type="match status" value="1"/>
</dbReference>
<dbReference type="FunFam" id="2.170.130.10:FF:000003">
    <property type="entry name" value="SusC/RagA family TonB-linked outer membrane protein"/>
    <property type="match status" value="1"/>
</dbReference>
<protein>
    <submittedName>
        <fullName evidence="13">TonB-linked outer membrane protein, SusC/RagA family</fullName>
    </submittedName>
</protein>
<evidence type="ECO:0000256" key="5">
    <source>
        <dbReference type="ARBA" id="ARBA00023077"/>
    </source>
</evidence>
<dbReference type="InterPro" id="IPR023997">
    <property type="entry name" value="TonB-dep_OMP_SusC/RagA_CS"/>
</dbReference>
<feature type="chain" id="PRO_5010321559" evidence="10">
    <location>
        <begin position="22"/>
        <end position="1012"/>
    </location>
</feature>
<dbReference type="EMBL" id="FNGY01000008">
    <property type="protein sequence ID" value="SDN58154.1"/>
    <property type="molecule type" value="Genomic_DNA"/>
</dbReference>
<evidence type="ECO:0000256" key="9">
    <source>
        <dbReference type="RuleBase" id="RU003357"/>
    </source>
</evidence>
<dbReference type="InterPro" id="IPR012910">
    <property type="entry name" value="Plug_dom"/>
</dbReference>
<gene>
    <name evidence="13" type="ORF">SAMN05421820_108141</name>
</gene>
<dbReference type="NCBIfam" id="TIGR04057">
    <property type="entry name" value="SusC_RagA_signa"/>
    <property type="match status" value="1"/>
</dbReference>
<keyword evidence="3 8" id="KW-1134">Transmembrane beta strand</keyword>
<keyword evidence="14" id="KW-1185">Reference proteome</keyword>
<keyword evidence="7 8" id="KW-0998">Cell outer membrane</keyword>
<evidence type="ECO:0000259" key="12">
    <source>
        <dbReference type="Pfam" id="PF07715"/>
    </source>
</evidence>
<name>A0A1H0CJU9_9SPHI</name>
<dbReference type="InterPro" id="IPR036942">
    <property type="entry name" value="Beta-barrel_TonB_sf"/>
</dbReference>
<proteinExistence type="inferred from homology"/>
<dbReference type="AlphaFoldDB" id="A0A1H0CJU9"/>
<accession>A0A1H0CJU9</accession>
<sequence>MKKIYIILVCTLSVLMGFAQTRTINGRVSDNTGPLPGINIKVEGTTIGSTTDQQGFYVIKNAPTEGRLIFSGVGYKPRSEKLQSKTTYNVQMEENVDGLNEVVVVGFGTQKKATLTGSVASISRKELKQSPVANLTNALSGRLPGLFAQQNSGQPGKDESALQIRGISTYRSGTGPLLIVDGIQQDNIGQIDMNEVENISILKDASATAVYGIRGANGVIIVTTRRGQTGEAKVSISNQTGIQQSTRLPKMLDAYNSLLLLKESYVNDGQAANFPYTDSQLEEFRLGTNPSVYPNVNWYKEVMRPRSLQTQFNANVSGGTENVKYFVSAGMMNQNGLFKNFKESETDNTYYLKRYNFRSNLDVKVNDNLDIGLDLSSRLENINQPHPNEAGRSVFNQLLRTGFAPYSFPVYNPDGSFAAPPQGNQHPNMVAQLTLAGYDRTYNTVLTSNLSAVHKLDFLLKGLSAKGSFAFNNTQFSEKDLFRNGYPTYRYNPTNDTYSLFNAAYPVLRPYQLGTGNLAPRVATNLEGSLNYANQFGQHNLTVLGLYNQNTRVYVNGSGVPDPTRKISYLGWVGRATYNYASRYLLELNLGYTGSNQFNNKSRFGFFPAASAGWVLSEESFIKKQFKFLDYFKLRGSYGIVGNDNVGLDLTTYAYLSTYVPSGTYQFGESNTNYSGLAEGKLGNDKLTWEKERKANIGFDMQLFKSKVSITFDYFDNYRYNIITTRTTVGDLVGITLPEVNMGKVSNKGMELEIGYNNKIGEIGYFVKGNIAIAKNKVLERDEEHKKYPWLQATGQSVKQPFGWTWIGFYESLDDIKNSAVTTFNPQVGDLKYADLNGDGIINDDDKGPIGFPEVPNTTFGLSLGLNYKGFDFSVLFQGAANNSVRPSDELIYDNIGSFQELHLGRWTEGNAANATYPKLHLASGGANNRPTTSTFWLRSGNYLRLKNFEIGYQLTPSILKRIGVGSLRIYANGSNLFTWDKAQILDPESPSGRGENYPQQKIYSLGLNLNF</sequence>
<dbReference type="SUPFAM" id="SSF49464">
    <property type="entry name" value="Carboxypeptidase regulatory domain-like"/>
    <property type="match status" value="1"/>
</dbReference>
<evidence type="ECO:0000256" key="6">
    <source>
        <dbReference type="ARBA" id="ARBA00023136"/>
    </source>
</evidence>
<evidence type="ECO:0000259" key="11">
    <source>
        <dbReference type="Pfam" id="PF00593"/>
    </source>
</evidence>
<dbReference type="Proteomes" id="UP000183200">
    <property type="component" value="Unassembled WGS sequence"/>
</dbReference>
<evidence type="ECO:0000256" key="1">
    <source>
        <dbReference type="ARBA" id="ARBA00004571"/>
    </source>
</evidence>
<dbReference type="InterPro" id="IPR000531">
    <property type="entry name" value="Beta-barrel_TonB"/>
</dbReference>
<evidence type="ECO:0000313" key="13">
    <source>
        <dbReference type="EMBL" id="SDN58154.1"/>
    </source>
</evidence>
<keyword evidence="10" id="KW-0732">Signal</keyword>
<comment type="similarity">
    <text evidence="8 9">Belongs to the TonB-dependent receptor family.</text>
</comment>
<dbReference type="PROSITE" id="PS52016">
    <property type="entry name" value="TONB_DEPENDENT_REC_3"/>
    <property type="match status" value="1"/>
</dbReference>
<evidence type="ECO:0000256" key="10">
    <source>
        <dbReference type="SAM" id="SignalP"/>
    </source>
</evidence>
<dbReference type="NCBIfam" id="TIGR04056">
    <property type="entry name" value="OMP_RagA_SusC"/>
    <property type="match status" value="1"/>
</dbReference>
<evidence type="ECO:0000256" key="4">
    <source>
        <dbReference type="ARBA" id="ARBA00022692"/>
    </source>
</evidence>
<feature type="domain" description="TonB-dependent receptor-like beta-barrel" evidence="11">
    <location>
        <begin position="406"/>
        <end position="977"/>
    </location>
</feature>
<organism evidence="13 14">
    <name type="scientific">Pedobacter steynii</name>
    <dbReference type="NCBI Taxonomy" id="430522"/>
    <lineage>
        <taxon>Bacteria</taxon>
        <taxon>Pseudomonadati</taxon>
        <taxon>Bacteroidota</taxon>
        <taxon>Sphingobacteriia</taxon>
        <taxon>Sphingobacteriales</taxon>
        <taxon>Sphingobacteriaceae</taxon>
        <taxon>Pedobacter</taxon>
    </lineage>
</organism>
<dbReference type="Pfam" id="PF00593">
    <property type="entry name" value="TonB_dep_Rec_b-barrel"/>
    <property type="match status" value="1"/>
</dbReference>
<feature type="signal peptide" evidence="10">
    <location>
        <begin position="1"/>
        <end position="21"/>
    </location>
</feature>
<keyword evidence="2 8" id="KW-0813">Transport</keyword>
<evidence type="ECO:0000256" key="7">
    <source>
        <dbReference type="ARBA" id="ARBA00023237"/>
    </source>
</evidence>
<dbReference type="SUPFAM" id="SSF56935">
    <property type="entry name" value="Porins"/>
    <property type="match status" value="1"/>
</dbReference>
<evidence type="ECO:0000256" key="8">
    <source>
        <dbReference type="PROSITE-ProRule" id="PRU01360"/>
    </source>
</evidence>
<keyword evidence="5 9" id="KW-0798">TonB box</keyword>
<dbReference type="InterPro" id="IPR023996">
    <property type="entry name" value="TonB-dep_OMP_SusC/RagA"/>
</dbReference>